<comment type="caution">
    <text evidence="18">The sequence shown here is derived from an EMBL/GenBank/DDBJ whole genome shotgun (WGS) entry which is preliminary data.</text>
</comment>
<evidence type="ECO:0000256" key="3">
    <source>
        <dbReference type="ARBA" id="ARBA00006105"/>
    </source>
</evidence>
<feature type="binding site" evidence="13">
    <location>
        <position position="308"/>
    </location>
    <ligand>
        <name>FAD</name>
        <dbReference type="ChEBI" id="CHEBI:57692"/>
    </ligand>
</feature>
<feature type="compositionally biased region" description="Low complexity" evidence="15">
    <location>
        <begin position="105"/>
        <end position="118"/>
    </location>
</feature>
<keyword evidence="11" id="KW-0520">NAD</keyword>
<feature type="binding site" evidence="13">
    <location>
        <position position="310"/>
    </location>
    <ligand>
        <name>FAD</name>
        <dbReference type="ChEBI" id="CHEBI:57692"/>
    </ligand>
</feature>
<dbReference type="SUPFAM" id="SSF52343">
    <property type="entry name" value="Ferredoxin reductase-like, C-terminal NADP-linked domain"/>
    <property type="match status" value="1"/>
</dbReference>
<dbReference type="PANTHER" id="PTHR19370:SF178">
    <property type="entry name" value="CYTOCHROME-B5 REDUCTASE"/>
    <property type="match status" value="1"/>
</dbReference>
<dbReference type="Gene3D" id="3.40.50.80">
    <property type="entry name" value="Nucleotide-binding domain of ferredoxin-NADP reductase (FNR) module"/>
    <property type="match status" value="1"/>
</dbReference>
<evidence type="ECO:0000313" key="18">
    <source>
        <dbReference type="EMBL" id="KAJ5538481.1"/>
    </source>
</evidence>
<feature type="binding site" evidence="13">
    <location>
        <position position="293"/>
    </location>
    <ligand>
        <name>FAD</name>
        <dbReference type="ChEBI" id="CHEBI:57692"/>
    </ligand>
</feature>
<evidence type="ECO:0000256" key="10">
    <source>
        <dbReference type="ARBA" id="ARBA00023004"/>
    </source>
</evidence>
<evidence type="ECO:0000256" key="8">
    <source>
        <dbReference type="ARBA" id="ARBA00022827"/>
    </source>
</evidence>
<feature type="region of interest" description="Disordered" evidence="15">
    <location>
        <begin position="82"/>
        <end position="118"/>
    </location>
</feature>
<evidence type="ECO:0000256" key="6">
    <source>
        <dbReference type="ARBA" id="ARBA00022692"/>
    </source>
</evidence>
<dbReference type="AlphaFoldDB" id="A0AAD6GF89"/>
<reference evidence="18 19" key="1">
    <citation type="journal article" date="2023" name="IMA Fungus">
        <title>Comparative genomic study of the Penicillium genus elucidates a diverse pangenome and 15 lateral gene transfer events.</title>
        <authorList>
            <person name="Petersen C."/>
            <person name="Sorensen T."/>
            <person name="Nielsen M.R."/>
            <person name="Sondergaard T.E."/>
            <person name="Sorensen J.L."/>
            <person name="Fitzpatrick D.A."/>
            <person name="Frisvad J.C."/>
            <person name="Nielsen K.L."/>
        </authorList>
    </citation>
    <scope>NUCLEOTIDE SEQUENCE [LARGE SCALE GENOMIC DNA]</scope>
    <source>
        <strain evidence="18 19">IBT 35679</strain>
    </source>
</reference>
<evidence type="ECO:0000259" key="17">
    <source>
        <dbReference type="PROSITE" id="PS51384"/>
    </source>
</evidence>
<keyword evidence="7 14" id="KW-0479">Metal-binding</keyword>
<dbReference type="CDD" id="cd06183">
    <property type="entry name" value="cyt_b5_reduct_like"/>
    <property type="match status" value="1"/>
</dbReference>
<keyword evidence="19" id="KW-1185">Reference proteome</keyword>
<dbReference type="GO" id="GO:0005783">
    <property type="term" value="C:endoplasmic reticulum"/>
    <property type="evidence" value="ECO:0007669"/>
    <property type="project" value="TreeGrafter"/>
</dbReference>
<dbReference type="PRINTS" id="PR00406">
    <property type="entry name" value="CYTB5RDTASE"/>
</dbReference>
<dbReference type="EMBL" id="JAQIZZ010000006">
    <property type="protein sequence ID" value="KAJ5538481.1"/>
    <property type="molecule type" value="Genomic_DNA"/>
</dbReference>
<comment type="cofactor">
    <cofactor evidence="1 13">
        <name>FAD</name>
        <dbReference type="ChEBI" id="CHEBI:57692"/>
    </cofactor>
</comment>
<keyword evidence="8 13" id="KW-0274">FAD</keyword>
<dbReference type="InterPro" id="IPR018506">
    <property type="entry name" value="Cyt_B5_heme-BS"/>
</dbReference>
<dbReference type="SUPFAM" id="SSF55856">
    <property type="entry name" value="Cytochrome b5-like heme/steroid binding domain"/>
    <property type="match status" value="1"/>
</dbReference>
<dbReference type="GO" id="GO:0020037">
    <property type="term" value="F:heme binding"/>
    <property type="evidence" value="ECO:0007669"/>
    <property type="project" value="UniProtKB-UniRule"/>
</dbReference>
<evidence type="ECO:0000256" key="5">
    <source>
        <dbReference type="ARBA" id="ARBA00022630"/>
    </source>
</evidence>
<evidence type="ECO:0000256" key="15">
    <source>
        <dbReference type="SAM" id="MobiDB-lite"/>
    </source>
</evidence>
<dbReference type="Gene3D" id="2.40.30.10">
    <property type="entry name" value="Translation factors"/>
    <property type="match status" value="1"/>
</dbReference>
<dbReference type="InterPro" id="IPR001834">
    <property type="entry name" value="CBR-like"/>
</dbReference>
<dbReference type="PROSITE" id="PS51384">
    <property type="entry name" value="FAD_FR"/>
    <property type="match status" value="1"/>
</dbReference>
<dbReference type="InterPro" id="IPR001199">
    <property type="entry name" value="Cyt_B5-like_heme/steroid-bd"/>
</dbReference>
<evidence type="ECO:0000256" key="1">
    <source>
        <dbReference type="ARBA" id="ARBA00001974"/>
    </source>
</evidence>
<dbReference type="PROSITE" id="PS00191">
    <property type="entry name" value="CYTOCHROME_B5_1"/>
    <property type="match status" value="1"/>
</dbReference>
<dbReference type="Gene3D" id="3.10.120.10">
    <property type="entry name" value="Cytochrome b5-like heme/steroid binding domain"/>
    <property type="match status" value="1"/>
</dbReference>
<dbReference type="InterPro" id="IPR017927">
    <property type="entry name" value="FAD-bd_FR_type"/>
</dbReference>
<comment type="subcellular location">
    <subcellularLocation>
        <location evidence="2">Mitochondrion outer membrane</location>
        <topology evidence="2">Single-pass membrane protein</topology>
    </subcellularLocation>
</comment>
<feature type="domain" description="Cytochrome b5 heme-binding" evidence="16">
    <location>
        <begin position="4"/>
        <end position="80"/>
    </location>
</feature>
<dbReference type="PROSITE" id="PS50255">
    <property type="entry name" value="CYTOCHROME_B5_2"/>
    <property type="match status" value="1"/>
</dbReference>
<evidence type="ECO:0000256" key="13">
    <source>
        <dbReference type="PIRSR" id="PIRSR601834-1"/>
    </source>
</evidence>
<feature type="domain" description="FAD-binding FR-type" evidence="17">
    <location>
        <begin position="239"/>
        <end position="343"/>
    </location>
</feature>
<dbReference type="GO" id="GO:0005741">
    <property type="term" value="C:mitochondrial outer membrane"/>
    <property type="evidence" value="ECO:0007669"/>
    <property type="project" value="UniProtKB-SubCell"/>
</dbReference>
<dbReference type="FunFam" id="3.40.50.80:FF:000009">
    <property type="entry name" value="NADH-cytochrome b5 reductase"/>
    <property type="match status" value="1"/>
</dbReference>
<evidence type="ECO:0000259" key="16">
    <source>
        <dbReference type="PROSITE" id="PS50255"/>
    </source>
</evidence>
<keyword evidence="9" id="KW-0560">Oxidoreductase</keyword>
<dbReference type="FunFam" id="3.10.120.10:FF:000002">
    <property type="entry name" value="Cytochrome b5 type B"/>
    <property type="match status" value="1"/>
</dbReference>
<keyword evidence="4 14" id="KW-0349">Heme</keyword>
<dbReference type="GO" id="GO:0016491">
    <property type="term" value="F:oxidoreductase activity"/>
    <property type="evidence" value="ECO:0007669"/>
    <property type="project" value="UniProtKB-KW"/>
</dbReference>
<comment type="similarity">
    <text evidence="14">Belongs to the cytochrome b5 family.</text>
</comment>
<dbReference type="InterPro" id="IPR017938">
    <property type="entry name" value="Riboflavin_synthase-like_b-brl"/>
</dbReference>
<dbReference type="PRINTS" id="PR00371">
    <property type="entry name" value="FPNCR"/>
</dbReference>
<keyword evidence="10 14" id="KW-0408">Iron</keyword>
<dbReference type="SMART" id="SM01117">
    <property type="entry name" value="Cyt-b5"/>
    <property type="match status" value="1"/>
</dbReference>
<dbReference type="GO" id="GO:0046872">
    <property type="term" value="F:metal ion binding"/>
    <property type="evidence" value="ECO:0007669"/>
    <property type="project" value="UniProtKB-UniRule"/>
</dbReference>
<dbReference type="InterPro" id="IPR008333">
    <property type="entry name" value="Cbr1-like_FAD-bd_dom"/>
</dbReference>
<evidence type="ECO:0000256" key="9">
    <source>
        <dbReference type="ARBA" id="ARBA00023002"/>
    </source>
</evidence>
<evidence type="ECO:0000256" key="4">
    <source>
        <dbReference type="ARBA" id="ARBA00022617"/>
    </source>
</evidence>
<dbReference type="PRINTS" id="PR00363">
    <property type="entry name" value="CYTOCHROMEB5"/>
</dbReference>
<dbReference type="Proteomes" id="UP001220324">
    <property type="component" value="Unassembled WGS sequence"/>
</dbReference>
<evidence type="ECO:0008006" key="20">
    <source>
        <dbReference type="Google" id="ProtNLM"/>
    </source>
</evidence>
<feature type="binding site" evidence="13">
    <location>
        <position position="360"/>
    </location>
    <ligand>
        <name>FAD</name>
        <dbReference type="ChEBI" id="CHEBI:57692"/>
    </ligand>
</feature>
<sequence>MTTLSEYTSAEVAEHKTKKDLWIIVHGKVYNVTEYVRDHPGGPDVLCDVAGTDATEAYDEIGHSEEADDILETYLVGRLEGTQDVTRPKPALPSQEELPQATTNIAPSTSESSPTSSTSITTIGSISIASGSIAGLAALLYLYKSRHLPLDKFWSLLPQLAPAWVHRLPVPRLSLARNGFLNGLLSGFVFSGSAGGLIGVKLSQFTEIESGFTQYPPYIEARKRSEINPHEVKGFLSPKDFKELPLIAKTLLSPGVFLFTFQLPKPQDVIGLPIGQHVAIKAMVNGQSISRSYTPTSNNLDLGILQLVIKCYPDGLLTGKYLANLTVGDKVPFRGPKGAMKYQRGLCRRIGMIAGGTGITPLYQLIRAICEDERDTTEISLIYANQSEEDILLRNELERFARRYNNVKIWYMLDRPSQNWAYGKGFVTPQVISDKLPGPAVDTKIMLCGPPGMINACKKALVQRGFEAPGPAPKMTDQIFCF</sequence>
<dbReference type="PANTHER" id="PTHR19370">
    <property type="entry name" value="NADH-CYTOCHROME B5 REDUCTASE"/>
    <property type="match status" value="1"/>
</dbReference>
<proteinExistence type="inferred from homology"/>
<organism evidence="18 19">
    <name type="scientific">Penicillium frequentans</name>
    <dbReference type="NCBI Taxonomy" id="3151616"/>
    <lineage>
        <taxon>Eukaryota</taxon>
        <taxon>Fungi</taxon>
        <taxon>Dikarya</taxon>
        <taxon>Ascomycota</taxon>
        <taxon>Pezizomycotina</taxon>
        <taxon>Eurotiomycetes</taxon>
        <taxon>Eurotiomycetidae</taxon>
        <taxon>Eurotiales</taxon>
        <taxon>Aspergillaceae</taxon>
        <taxon>Penicillium</taxon>
    </lineage>
</organism>
<accession>A0AAD6GF89</accession>
<dbReference type="InterPro" id="IPR001433">
    <property type="entry name" value="OxRdtase_FAD/NAD-bd"/>
</dbReference>
<evidence type="ECO:0000256" key="2">
    <source>
        <dbReference type="ARBA" id="ARBA00004572"/>
    </source>
</evidence>
<dbReference type="Pfam" id="PF00970">
    <property type="entry name" value="FAD_binding_6"/>
    <property type="match status" value="1"/>
</dbReference>
<keyword evidence="5 13" id="KW-0285">Flavoprotein</keyword>
<evidence type="ECO:0000256" key="7">
    <source>
        <dbReference type="ARBA" id="ARBA00022723"/>
    </source>
</evidence>
<evidence type="ECO:0000313" key="19">
    <source>
        <dbReference type="Proteomes" id="UP001220324"/>
    </source>
</evidence>
<comment type="similarity">
    <text evidence="3">Belongs to the flavoprotein pyridine nucleotide cytochrome reductase family.</text>
</comment>
<dbReference type="InterPro" id="IPR036400">
    <property type="entry name" value="Cyt_B5-like_heme/steroid_sf"/>
</dbReference>
<dbReference type="Pfam" id="PF00173">
    <property type="entry name" value="Cyt-b5"/>
    <property type="match status" value="1"/>
</dbReference>
<evidence type="ECO:0000256" key="12">
    <source>
        <dbReference type="ARBA" id="ARBA00023136"/>
    </source>
</evidence>
<evidence type="ECO:0000256" key="14">
    <source>
        <dbReference type="RuleBase" id="RU362121"/>
    </source>
</evidence>
<name>A0AAD6GF89_9EURO</name>
<dbReference type="InterPro" id="IPR001709">
    <property type="entry name" value="Flavoprot_Pyr_Nucl_cyt_Rdtase"/>
</dbReference>
<gene>
    <name evidence="18" type="ORF">N7494_007960</name>
</gene>
<evidence type="ECO:0000256" key="11">
    <source>
        <dbReference type="ARBA" id="ARBA00023027"/>
    </source>
</evidence>
<keyword evidence="6" id="KW-0812">Transmembrane</keyword>
<dbReference type="Pfam" id="PF00175">
    <property type="entry name" value="NAD_binding_1"/>
    <property type="match status" value="1"/>
</dbReference>
<dbReference type="InterPro" id="IPR039261">
    <property type="entry name" value="FNR_nucleotide-bd"/>
</dbReference>
<dbReference type="SUPFAM" id="SSF63380">
    <property type="entry name" value="Riboflavin synthase domain-like"/>
    <property type="match status" value="1"/>
</dbReference>
<keyword evidence="12" id="KW-0472">Membrane</keyword>
<feature type="binding site" evidence="13">
    <location>
        <position position="291"/>
    </location>
    <ligand>
        <name>FAD</name>
        <dbReference type="ChEBI" id="CHEBI:57692"/>
    </ligand>
</feature>
<protein>
    <recommendedName>
        <fullName evidence="20">NADH-cytochrome b5 reductase 1</fullName>
    </recommendedName>
</protein>